<evidence type="ECO:0000313" key="2">
    <source>
        <dbReference type="EMBL" id="MED6194662.1"/>
    </source>
</evidence>
<dbReference type="EMBL" id="JASCZI010211577">
    <property type="protein sequence ID" value="MED6194662.1"/>
    <property type="molecule type" value="Genomic_DNA"/>
</dbReference>
<comment type="caution">
    <text evidence="2">The sequence shown here is derived from an EMBL/GenBank/DDBJ whole genome shotgun (WGS) entry which is preliminary data.</text>
</comment>
<organism evidence="2 3">
    <name type="scientific">Stylosanthes scabra</name>
    <dbReference type="NCBI Taxonomy" id="79078"/>
    <lineage>
        <taxon>Eukaryota</taxon>
        <taxon>Viridiplantae</taxon>
        <taxon>Streptophyta</taxon>
        <taxon>Embryophyta</taxon>
        <taxon>Tracheophyta</taxon>
        <taxon>Spermatophyta</taxon>
        <taxon>Magnoliopsida</taxon>
        <taxon>eudicotyledons</taxon>
        <taxon>Gunneridae</taxon>
        <taxon>Pentapetalae</taxon>
        <taxon>rosids</taxon>
        <taxon>fabids</taxon>
        <taxon>Fabales</taxon>
        <taxon>Fabaceae</taxon>
        <taxon>Papilionoideae</taxon>
        <taxon>50 kb inversion clade</taxon>
        <taxon>dalbergioids sensu lato</taxon>
        <taxon>Dalbergieae</taxon>
        <taxon>Pterocarpus clade</taxon>
        <taxon>Stylosanthes</taxon>
    </lineage>
</organism>
<feature type="region of interest" description="Disordered" evidence="1">
    <location>
        <begin position="1"/>
        <end position="36"/>
    </location>
</feature>
<gene>
    <name evidence="2" type="ORF">PIB30_030615</name>
</gene>
<keyword evidence="3" id="KW-1185">Reference proteome</keyword>
<feature type="compositionally biased region" description="Basic and acidic residues" evidence="1">
    <location>
        <begin position="75"/>
        <end position="103"/>
    </location>
</feature>
<proteinExistence type="predicted"/>
<dbReference type="Proteomes" id="UP001341840">
    <property type="component" value="Unassembled WGS sequence"/>
</dbReference>
<name>A0ABU6X9R1_9FABA</name>
<evidence type="ECO:0000313" key="3">
    <source>
        <dbReference type="Proteomes" id="UP001341840"/>
    </source>
</evidence>
<accession>A0ABU6X9R1</accession>
<reference evidence="2 3" key="1">
    <citation type="journal article" date="2023" name="Plants (Basel)">
        <title>Bridging the Gap: Combining Genomics and Transcriptomics Approaches to Understand Stylosanthes scabra, an Orphan Legume from the Brazilian Caatinga.</title>
        <authorList>
            <person name="Ferreira-Neto J.R.C."/>
            <person name="da Silva M.D."/>
            <person name="Binneck E."/>
            <person name="de Melo N.F."/>
            <person name="da Silva R.H."/>
            <person name="de Melo A.L.T.M."/>
            <person name="Pandolfi V."/>
            <person name="Bustamante F.O."/>
            <person name="Brasileiro-Vidal A.C."/>
            <person name="Benko-Iseppon A.M."/>
        </authorList>
    </citation>
    <scope>NUCLEOTIDE SEQUENCE [LARGE SCALE GENOMIC DNA]</scope>
    <source>
        <tissue evidence="2">Leaves</tissue>
    </source>
</reference>
<sequence length="103" mass="11256">MVNEMGIAREPINGVDGKDKERMKLKSRAGAGNQRDGLEVALWKEDRSDAAELRTGTRSGGTAEAKRTRRKRIRCGKEKDTYGGRADGRTVGGDDGRHDGGQR</sequence>
<protein>
    <submittedName>
        <fullName evidence="2">Uncharacterized protein</fullName>
    </submittedName>
</protein>
<feature type="region of interest" description="Disordered" evidence="1">
    <location>
        <begin position="49"/>
        <end position="103"/>
    </location>
</feature>
<evidence type="ECO:0000256" key="1">
    <source>
        <dbReference type="SAM" id="MobiDB-lite"/>
    </source>
</evidence>